<name>V2XV71_MONRO</name>
<dbReference type="KEGG" id="mrr:Moror_6638"/>
<dbReference type="EMBL" id="AWSO01000040">
    <property type="protein sequence ID" value="ESK96766.1"/>
    <property type="molecule type" value="Genomic_DNA"/>
</dbReference>
<gene>
    <name evidence="1" type="ORF">Moror_6638</name>
</gene>
<dbReference type="AlphaFoldDB" id="V2XV71"/>
<keyword evidence="2" id="KW-1185">Reference proteome</keyword>
<evidence type="ECO:0000313" key="1">
    <source>
        <dbReference type="EMBL" id="ESK96766.1"/>
    </source>
</evidence>
<reference evidence="1 2" key="1">
    <citation type="journal article" date="2014" name="BMC Genomics">
        <title>Genome and secretome analysis of the hemibiotrophic fungal pathogen, Moniliophthora roreri, which causes frosty pod rot disease of cacao: mechanisms of the biotrophic and necrotrophic phases.</title>
        <authorList>
            <person name="Meinhardt L.W."/>
            <person name="Costa G.G.L."/>
            <person name="Thomazella D.P.T."/>
            <person name="Teixeira P.J.P.L."/>
            <person name="Carazzolle M.F."/>
            <person name="Schuster S.C."/>
            <person name="Carlson J.E."/>
            <person name="Guiltinan M.J."/>
            <person name="Mieczkowski P."/>
            <person name="Farmer A."/>
            <person name="Ramaraj T."/>
            <person name="Crozier J."/>
            <person name="Davis R.E."/>
            <person name="Shao J."/>
            <person name="Melnick R.L."/>
            <person name="Pereira G.A.G."/>
            <person name="Bailey B.A."/>
        </authorList>
    </citation>
    <scope>NUCLEOTIDE SEQUENCE [LARGE SCALE GENOMIC DNA]</scope>
    <source>
        <strain evidence="1 2">MCA 2997</strain>
    </source>
</reference>
<sequence length="113" mass="12502">MNLNRFGEAVAIKRIVGQFRELNDNLASPTRPEVLVSGKPNGIGDLSNTAVGLVVFCAFKGYEHELIRRRLTTFDDFLPPWTVPATLPPTYLELASTSEAISMIVPEKSKSRI</sequence>
<protein>
    <submittedName>
        <fullName evidence="1">Uncharacterized protein</fullName>
    </submittedName>
</protein>
<proteinExistence type="predicted"/>
<dbReference type="Proteomes" id="UP000017559">
    <property type="component" value="Unassembled WGS sequence"/>
</dbReference>
<dbReference type="HOGENOM" id="CLU_2134141_0_0_1"/>
<comment type="caution">
    <text evidence="1">The sequence shown here is derived from an EMBL/GenBank/DDBJ whole genome shotgun (WGS) entry which is preliminary data.</text>
</comment>
<accession>V2XV71</accession>
<evidence type="ECO:0000313" key="2">
    <source>
        <dbReference type="Proteomes" id="UP000017559"/>
    </source>
</evidence>
<organism evidence="1 2">
    <name type="scientific">Moniliophthora roreri (strain MCA 2997)</name>
    <name type="common">Cocoa frosty pod rot fungus</name>
    <name type="synonym">Crinipellis roreri</name>
    <dbReference type="NCBI Taxonomy" id="1381753"/>
    <lineage>
        <taxon>Eukaryota</taxon>
        <taxon>Fungi</taxon>
        <taxon>Dikarya</taxon>
        <taxon>Basidiomycota</taxon>
        <taxon>Agaricomycotina</taxon>
        <taxon>Agaricomycetes</taxon>
        <taxon>Agaricomycetidae</taxon>
        <taxon>Agaricales</taxon>
        <taxon>Marasmiineae</taxon>
        <taxon>Marasmiaceae</taxon>
        <taxon>Moniliophthora</taxon>
    </lineage>
</organism>